<dbReference type="InterPro" id="IPR006879">
    <property type="entry name" value="YdjC-like"/>
</dbReference>
<dbReference type="PANTHER" id="PTHR31609:SF1">
    <property type="entry name" value="CARBOHYDRATE DEACETYLASE"/>
    <property type="match status" value="1"/>
</dbReference>
<reference evidence="6 7" key="1">
    <citation type="submission" date="2018-03" db="EMBL/GenBank/DDBJ databases">
        <title>Genomic Encyclopedia of Type Strains, Phase III (KMG-III): the genomes of soil and plant-associated and newly described type strains.</title>
        <authorList>
            <person name="Whitman W."/>
        </authorList>
    </citation>
    <scope>NUCLEOTIDE SEQUENCE [LARGE SCALE GENOMIC DNA]</scope>
    <source>
        <strain evidence="6 7">MWH-P2sevCIIIb</strain>
    </source>
</reference>
<dbReference type="GO" id="GO:0005975">
    <property type="term" value="P:carbohydrate metabolic process"/>
    <property type="evidence" value="ECO:0007669"/>
    <property type="project" value="InterPro"/>
</dbReference>
<evidence type="ECO:0000313" key="6">
    <source>
        <dbReference type="EMBL" id="PRY96493.1"/>
    </source>
</evidence>
<evidence type="ECO:0000256" key="4">
    <source>
        <dbReference type="ARBA" id="ARBA00022842"/>
    </source>
</evidence>
<dbReference type="AlphaFoldDB" id="A0A2T0XC32"/>
<dbReference type="Proteomes" id="UP000238308">
    <property type="component" value="Unassembled WGS sequence"/>
</dbReference>
<dbReference type="GO" id="GO:0019213">
    <property type="term" value="F:deacetylase activity"/>
    <property type="evidence" value="ECO:0007669"/>
    <property type="project" value="TreeGrafter"/>
</dbReference>
<dbReference type="PANTHER" id="PTHR31609">
    <property type="entry name" value="YDJC DEACETYLASE FAMILY MEMBER"/>
    <property type="match status" value="1"/>
</dbReference>
<keyword evidence="3 6" id="KW-0378">Hydrolase</keyword>
<keyword evidence="5" id="KW-0119">Carbohydrate metabolism</keyword>
<evidence type="ECO:0000313" key="7">
    <source>
        <dbReference type="Proteomes" id="UP000238308"/>
    </source>
</evidence>
<proteinExistence type="predicted"/>
<dbReference type="GO" id="GO:0046872">
    <property type="term" value="F:metal ion binding"/>
    <property type="evidence" value="ECO:0007669"/>
    <property type="project" value="UniProtKB-KW"/>
</dbReference>
<accession>A0A2T0XC32</accession>
<dbReference type="Gene3D" id="3.20.20.370">
    <property type="entry name" value="Glycoside hydrolase/deacetylase"/>
    <property type="match status" value="1"/>
</dbReference>
<name>A0A2T0XC32_9BURK</name>
<dbReference type="InterPro" id="IPR011330">
    <property type="entry name" value="Glyco_hydro/deAcase_b/a-brl"/>
</dbReference>
<evidence type="ECO:0000256" key="1">
    <source>
        <dbReference type="ARBA" id="ARBA00001946"/>
    </source>
</evidence>
<organism evidence="6 7">
    <name type="scientific">Jezberella montanilacus</name>
    <dbReference type="NCBI Taxonomy" id="323426"/>
    <lineage>
        <taxon>Bacteria</taxon>
        <taxon>Pseudomonadati</taxon>
        <taxon>Pseudomonadota</taxon>
        <taxon>Betaproteobacteria</taxon>
        <taxon>Burkholderiales</taxon>
        <taxon>Alcaligenaceae</taxon>
        <taxon>Jezberella</taxon>
    </lineage>
</organism>
<keyword evidence="4" id="KW-0460">Magnesium</keyword>
<protein>
    <submittedName>
        <fullName evidence="6">Putative glycoside hydrolase/deacetylase ChbG (UPF0249 family)</fullName>
    </submittedName>
</protein>
<dbReference type="SUPFAM" id="SSF88713">
    <property type="entry name" value="Glycoside hydrolase/deacetylase"/>
    <property type="match status" value="1"/>
</dbReference>
<keyword evidence="7" id="KW-1185">Reference proteome</keyword>
<dbReference type="OrthoDB" id="5295855at2"/>
<comment type="caution">
    <text evidence="6">The sequence shown here is derived from an EMBL/GenBank/DDBJ whole genome shotgun (WGS) entry which is preliminary data.</text>
</comment>
<evidence type="ECO:0000256" key="5">
    <source>
        <dbReference type="ARBA" id="ARBA00023277"/>
    </source>
</evidence>
<keyword evidence="2" id="KW-0479">Metal-binding</keyword>
<gene>
    <name evidence="6" type="ORF">BCM14_2733</name>
</gene>
<evidence type="ECO:0000256" key="3">
    <source>
        <dbReference type="ARBA" id="ARBA00022801"/>
    </source>
</evidence>
<dbReference type="EMBL" id="PVTV01000017">
    <property type="protein sequence ID" value="PRY96493.1"/>
    <property type="molecule type" value="Genomic_DNA"/>
</dbReference>
<dbReference type="CDD" id="cd10807">
    <property type="entry name" value="YdjC_like_3"/>
    <property type="match status" value="1"/>
</dbReference>
<evidence type="ECO:0000256" key="2">
    <source>
        <dbReference type="ARBA" id="ARBA00022723"/>
    </source>
</evidence>
<comment type="cofactor">
    <cofactor evidence="1">
        <name>Mg(2+)</name>
        <dbReference type="ChEBI" id="CHEBI:18420"/>
    </cofactor>
</comment>
<sequence>MTVTTSIGICADDFGLETGINEGILALVAQGRLSAVSCLAQGQYFSRDSAALASMDVDIGLHLNFTEALTGSDLSLPVPRLILQAYSHALSTARIRAQIDQQLDRFDALVGRSPDFVDGHEHVHQLPVIRDALLTALKHRYPKQAIWLRSTRPARLSHALPRAQRVKAHLIAALGAKALRSQAQQFGFQMNTDFVGVYDFSRPHPLYLKMLNDWLSQASTGTLLMSHPATGVDVADRYGVDRVAEYQVLSSDGFATLLGQLDLKITRLSSLNLAA</sequence>
<dbReference type="Pfam" id="PF04794">
    <property type="entry name" value="YdjC"/>
    <property type="match status" value="1"/>
</dbReference>
<dbReference type="GO" id="GO:0016787">
    <property type="term" value="F:hydrolase activity"/>
    <property type="evidence" value="ECO:0007669"/>
    <property type="project" value="UniProtKB-KW"/>
</dbReference>